<keyword evidence="2" id="KW-1185">Reference proteome</keyword>
<dbReference type="Proteomes" id="UP001218188">
    <property type="component" value="Unassembled WGS sequence"/>
</dbReference>
<dbReference type="AlphaFoldDB" id="A0AAD6WX64"/>
<accession>A0AAD6WX64</accession>
<dbReference type="EMBL" id="JARJCM010000169">
    <property type="protein sequence ID" value="KAJ7024459.1"/>
    <property type="molecule type" value="Genomic_DNA"/>
</dbReference>
<sequence length="205" mass="23082">MQLSYLSTISRTKGISQWRSQKLKSFRPFDDKSSEGYHGFVPSSQWLRDLFDNFIEEHGHEFDQHTALLEGFINALDHSFKLAKHIAKVNGEQIFIATTGLALTTVSSRRHVTVHRHPPTAQTVPKTVHTGPAAHTQRCAVDHHVVAPYRLYHAVIATHRERYTVSPPLACTLASPLASPFRSRFIESHPTALTPGQTSPNIRYI</sequence>
<protein>
    <submittedName>
        <fullName evidence="1">Uncharacterized protein</fullName>
    </submittedName>
</protein>
<gene>
    <name evidence="1" type="ORF">C8F04DRAFT_1270258</name>
</gene>
<evidence type="ECO:0000313" key="2">
    <source>
        <dbReference type="Proteomes" id="UP001218188"/>
    </source>
</evidence>
<evidence type="ECO:0000313" key="1">
    <source>
        <dbReference type="EMBL" id="KAJ7024459.1"/>
    </source>
</evidence>
<proteinExistence type="predicted"/>
<comment type="caution">
    <text evidence="1">The sequence shown here is derived from an EMBL/GenBank/DDBJ whole genome shotgun (WGS) entry which is preliminary data.</text>
</comment>
<organism evidence="1 2">
    <name type="scientific">Mycena alexandri</name>
    <dbReference type="NCBI Taxonomy" id="1745969"/>
    <lineage>
        <taxon>Eukaryota</taxon>
        <taxon>Fungi</taxon>
        <taxon>Dikarya</taxon>
        <taxon>Basidiomycota</taxon>
        <taxon>Agaricomycotina</taxon>
        <taxon>Agaricomycetes</taxon>
        <taxon>Agaricomycetidae</taxon>
        <taxon>Agaricales</taxon>
        <taxon>Marasmiineae</taxon>
        <taxon>Mycenaceae</taxon>
        <taxon>Mycena</taxon>
    </lineage>
</organism>
<reference evidence="1" key="1">
    <citation type="submission" date="2023-03" db="EMBL/GenBank/DDBJ databases">
        <title>Massive genome expansion in bonnet fungi (Mycena s.s.) driven by repeated elements and novel gene families across ecological guilds.</title>
        <authorList>
            <consortium name="Lawrence Berkeley National Laboratory"/>
            <person name="Harder C.B."/>
            <person name="Miyauchi S."/>
            <person name="Viragh M."/>
            <person name="Kuo A."/>
            <person name="Thoen E."/>
            <person name="Andreopoulos B."/>
            <person name="Lu D."/>
            <person name="Skrede I."/>
            <person name="Drula E."/>
            <person name="Henrissat B."/>
            <person name="Morin E."/>
            <person name="Kohler A."/>
            <person name="Barry K."/>
            <person name="LaButti K."/>
            <person name="Morin E."/>
            <person name="Salamov A."/>
            <person name="Lipzen A."/>
            <person name="Mereny Z."/>
            <person name="Hegedus B."/>
            <person name="Baldrian P."/>
            <person name="Stursova M."/>
            <person name="Weitz H."/>
            <person name="Taylor A."/>
            <person name="Grigoriev I.V."/>
            <person name="Nagy L.G."/>
            <person name="Martin F."/>
            <person name="Kauserud H."/>
        </authorList>
    </citation>
    <scope>NUCLEOTIDE SEQUENCE</scope>
    <source>
        <strain evidence="1">CBHHK200</strain>
    </source>
</reference>
<name>A0AAD6WX64_9AGAR</name>